<reference evidence="1 2" key="1">
    <citation type="submission" date="2023-07" db="EMBL/GenBank/DDBJ databases">
        <title>Genomic Encyclopedia of Type Strains, Phase IV (KMG-IV): sequencing the most valuable type-strain genomes for metagenomic binning, comparative biology and taxonomic classification.</title>
        <authorList>
            <person name="Goeker M."/>
        </authorList>
    </citation>
    <scope>NUCLEOTIDE SEQUENCE [LARGE SCALE GENOMIC DNA]</scope>
    <source>
        <strain evidence="1 2">DSM 22170</strain>
    </source>
</reference>
<dbReference type="Gene3D" id="4.10.280.10">
    <property type="entry name" value="Helix-loop-helix DNA-binding domain"/>
    <property type="match status" value="1"/>
</dbReference>
<evidence type="ECO:0008006" key="3">
    <source>
        <dbReference type="Google" id="ProtNLM"/>
    </source>
</evidence>
<dbReference type="InterPro" id="IPR036638">
    <property type="entry name" value="HLH_DNA-bd_sf"/>
</dbReference>
<gene>
    <name evidence="1" type="ORF">JOC58_001924</name>
</gene>
<dbReference type="InterPro" id="IPR037208">
    <property type="entry name" value="Spo0E-like_sf"/>
</dbReference>
<proteinExistence type="predicted"/>
<name>A0ABU1IXP9_9BACL</name>
<organism evidence="1 2">
    <name type="scientific">Paenibacillus hunanensis</name>
    <dbReference type="NCBI Taxonomy" id="539262"/>
    <lineage>
        <taxon>Bacteria</taxon>
        <taxon>Bacillati</taxon>
        <taxon>Bacillota</taxon>
        <taxon>Bacilli</taxon>
        <taxon>Bacillales</taxon>
        <taxon>Paenibacillaceae</taxon>
        <taxon>Paenibacillus</taxon>
    </lineage>
</organism>
<dbReference type="EMBL" id="JAVDQH010000006">
    <property type="protein sequence ID" value="MDR6244031.1"/>
    <property type="molecule type" value="Genomic_DNA"/>
</dbReference>
<sequence length="72" mass="8657">MDLKKMEQQIEQERRILNQMAAEHGICDHRVIDQSEQLDRIMDSYLYHKQLKNRKLSRDLNDNCFPQTPLEG</sequence>
<protein>
    <recommendedName>
        <fullName evidence="3">Aspartyl-phosphate phosphatase Spo0E family protein</fullName>
    </recommendedName>
</protein>
<keyword evidence="2" id="KW-1185">Reference proteome</keyword>
<dbReference type="Pfam" id="PF09388">
    <property type="entry name" value="SpoOE-like"/>
    <property type="match status" value="1"/>
</dbReference>
<dbReference type="RefSeq" id="WP_188775838.1">
    <property type="nucleotide sequence ID" value="NZ_BMMB01000005.1"/>
</dbReference>
<evidence type="ECO:0000313" key="1">
    <source>
        <dbReference type="EMBL" id="MDR6244031.1"/>
    </source>
</evidence>
<dbReference type="SUPFAM" id="SSF140500">
    <property type="entry name" value="BAS1536-like"/>
    <property type="match status" value="1"/>
</dbReference>
<comment type="caution">
    <text evidence="1">The sequence shown here is derived from an EMBL/GenBank/DDBJ whole genome shotgun (WGS) entry which is preliminary data.</text>
</comment>
<evidence type="ECO:0000313" key="2">
    <source>
        <dbReference type="Proteomes" id="UP001185028"/>
    </source>
</evidence>
<dbReference type="InterPro" id="IPR018540">
    <property type="entry name" value="Spo0E-like"/>
</dbReference>
<accession>A0ABU1IXP9</accession>
<dbReference type="Proteomes" id="UP001185028">
    <property type="component" value="Unassembled WGS sequence"/>
</dbReference>